<keyword evidence="2" id="KW-1185">Reference proteome</keyword>
<protein>
    <submittedName>
        <fullName evidence="1">Uncharacterized protein</fullName>
    </submittedName>
</protein>
<dbReference type="Proteomes" id="UP000006591">
    <property type="component" value="Chromosome 7"/>
</dbReference>
<accession>A0A0E0I0K2</accession>
<dbReference type="EnsemblPlants" id="ONIVA07G12270.2">
    <property type="protein sequence ID" value="ONIVA07G12270.2"/>
    <property type="gene ID" value="ONIVA07G12270"/>
</dbReference>
<reference evidence="1" key="2">
    <citation type="submission" date="2018-04" db="EMBL/GenBank/DDBJ databases">
        <title>OnivRS2 (Oryza nivara Reference Sequence Version 2).</title>
        <authorList>
            <person name="Zhang J."/>
            <person name="Kudrna D."/>
            <person name="Lee S."/>
            <person name="Talag J."/>
            <person name="Rajasekar S."/>
            <person name="Welchert J."/>
            <person name="Hsing Y.-I."/>
            <person name="Wing R.A."/>
        </authorList>
    </citation>
    <scope>NUCLEOTIDE SEQUENCE [LARGE SCALE GENOMIC DNA]</scope>
    <source>
        <strain evidence="1">SL10</strain>
    </source>
</reference>
<dbReference type="AlphaFoldDB" id="A0A0E0I0K2"/>
<evidence type="ECO:0000313" key="1">
    <source>
        <dbReference type="EnsemblPlants" id="ONIVA07G12270.3"/>
    </source>
</evidence>
<organism evidence="1">
    <name type="scientific">Oryza nivara</name>
    <name type="common">Indian wild rice</name>
    <name type="synonym">Oryza sativa f. spontanea</name>
    <dbReference type="NCBI Taxonomy" id="4536"/>
    <lineage>
        <taxon>Eukaryota</taxon>
        <taxon>Viridiplantae</taxon>
        <taxon>Streptophyta</taxon>
        <taxon>Embryophyta</taxon>
        <taxon>Tracheophyta</taxon>
        <taxon>Spermatophyta</taxon>
        <taxon>Magnoliopsida</taxon>
        <taxon>Liliopsida</taxon>
        <taxon>Poales</taxon>
        <taxon>Poaceae</taxon>
        <taxon>BOP clade</taxon>
        <taxon>Oryzoideae</taxon>
        <taxon>Oryzeae</taxon>
        <taxon>Oryzinae</taxon>
        <taxon>Oryza</taxon>
    </lineage>
</organism>
<dbReference type="HOGENOM" id="CLU_2871560_0_0_1"/>
<dbReference type="Gramene" id="ONIVA07G12270.3">
    <property type="protein sequence ID" value="ONIVA07G12270.3"/>
    <property type="gene ID" value="ONIVA07G12270"/>
</dbReference>
<reference evidence="1" key="1">
    <citation type="submission" date="2015-04" db="UniProtKB">
        <authorList>
            <consortium name="EnsemblPlants"/>
        </authorList>
    </citation>
    <scope>IDENTIFICATION</scope>
    <source>
        <strain evidence="1">SL10</strain>
    </source>
</reference>
<sequence>MSKQQKIHIQAFQQLKFNSFQYRGRRYVIPYKLMKKMKICVGFQQSFIQITSVCPHPWDGSRDP</sequence>
<proteinExistence type="predicted"/>
<evidence type="ECO:0000313" key="2">
    <source>
        <dbReference type="Proteomes" id="UP000006591"/>
    </source>
</evidence>
<dbReference type="Gramene" id="ONIVA07G12270.2">
    <property type="protein sequence ID" value="ONIVA07G12270.2"/>
    <property type="gene ID" value="ONIVA07G12270"/>
</dbReference>
<dbReference type="EnsemblPlants" id="ONIVA07G12270.3">
    <property type="protein sequence ID" value="ONIVA07G12270.3"/>
    <property type="gene ID" value="ONIVA07G12270"/>
</dbReference>
<name>A0A0E0I0K2_ORYNI</name>